<protein>
    <submittedName>
        <fullName evidence="1">Uncharacterized protein</fullName>
    </submittedName>
</protein>
<dbReference type="Proteomes" id="UP000032233">
    <property type="component" value="Unassembled WGS sequence"/>
</dbReference>
<name>A0A0D2JY26_9BACT</name>
<organism evidence="1 2">
    <name type="scientific">Dethiosulfatarculus sandiegensis</name>
    <dbReference type="NCBI Taxonomy" id="1429043"/>
    <lineage>
        <taxon>Bacteria</taxon>
        <taxon>Pseudomonadati</taxon>
        <taxon>Thermodesulfobacteriota</taxon>
        <taxon>Desulfarculia</taxon>
        <taxon>Desulfarculales</taxon>
        <taxon>Desulfarculaceae</taxon>
        <taxon>Dethiosulfatarculus</taxon>
    </lineage>
</organism>
<keyword evidence="2" id="KW-1185">Reference proteome</keyword>
<evidence type="ECO:0000313" key="1">
    <source>
        <dbReference type="EMBL" id="KIX14465.1"/>
    </source>
</evidence>
<dbReference type="AlphaFoldDB" id="A0A0D2JY26"/>
<proteinExistence type="predicted"/>
<reference evidence="1 2" key="1">
    <citation type="submission" date="2013-11" db="EMBL/GenBank/DDBJ databases">
        <title>Metagenomic analysis of a methanogenic consortium involved in long chain n-alkane degradation.</title>
        <authorList>
            <person name="Davidova I.A."/>
            <person name="Callaghan A.V."/>
            <person name="Wawrik B."/>
            <person name="Pruitt S."/>
            <person name="Marks C."/>
            <person name="Duncan K.E."/>
            <person name="Suflita J.M."/>
        </authorList>
    </citation>
    <scope>NUCLEOTIDE SEQUENCE [LARGE SCALE GENOMIC DNA]</scope>
    <source>
        <strain evidence="1 2">SPR</strain>
    </source>
</reference>
<accession>A0A0D2JY26</accession>
<gene>
    <name evidence="1" type="ORF">X474_10270</name>
</gene>
<dbReference type="InParanoid" id="A0A0D2JY26"/>
<sequence>MKATVGPAGFETEAFTGVFLLSGSFQVVWAS</sequence>
<comment type="caution">
    <text evidence="1">The sequence shown here is derived from an EMBL/GenBank/DDBJ whole genome shotgun (WGS) entry which is preliminary data.</text>
</comment>
<dbReference type="EMBL" id="AZAC01000011">
    <property type="protein sequence ID" value="KIX14465.1"/>
    <property type="molecule type" value="Genomic_DNA"/>
</dbReference>
<evidence type="ECO:0000313" key="2">
    <source>
        <dbReference type="Proteomes" id="UP000032233"/>
    </source>
</evidence>